<evidence type="ECO:0000256" key="2">
    <source>
        <dbReference type="ARBA" id="ARBA00022771"/>
    </source>
</evidence>
<dbReference type="InterPro" id="IPR013083">
    <property type="entry name" value="Znf_RING/FYVE/PHD"/>
</dbReference>
<organism evidence="6 7">
    <name type="scientific">Ladona fulva</name>
    <name type="common">Scarce chaser dragonfly</name>
    <name type="synonym">Libellula fulva</name>
    <dbReference type="NCBI Taxonomy" id="123851"/>
    <lineage>
        <taxon>Eukaryota</taxon>
        <taxon>Metazoa</taxon>
        <taxon>Ecdysozoa</taxon>
        <taxon>Arthropoda</taxon>
        <taxon>Hexapoda</taxon>
        <taxon>Insecta</taxon>
        <taxon>Pterygota</taxon>
        <taxon>Palaeoptera</taxon>
        <taxon>Odonata</taxon>
        <taxon>Epiprocta</taxon>
        <taxon>Anisoptera</taxon>
        <taxon>Libelluloidea</taxon>
        <taxon>Libellulidae</taxon>
        <taxon>Ladona</taxon>
    </lineage>
</organism>
<dbReference type="InterPro" id="IPR011011">
    <property type="entry name" value="Znf_FYVE_PHD"/>
</dbReference>
<dbReference type="AlphaFoldDB" id="A0A8K0KCC4"/>
<reference evidence="6" key="2">
    <citation type="submission" date="2017-10" db="EMBL/GenBank/DDBJ databases">
        <title>Ladona fulva Genome sequencing and assembly.</title>
        <authorList>
            <person name="Murali S."/>
            <person name="Richards S."/>
            <person name="Bandaranaike D."/>
            <person name="Bellair M."/>
            <person name="Blankenburg K."/>
            <person name="Chao H."/>
            <person name="Dinh H."/>
            <person name="Doddapaneni H."/>
            <person name="Dugan-Rocha S."/>
            <person name="Elkadiri S."/>
            <person name="Gnanaolivu R."/>
            <person name="Hernandez B."/>
            <person name="Skinner E."/>
            <person name="Javaid M."/>
            <person name="Lee S."/>
            <person name="Li M."/>
            <person name="Ming W."/>
            <person name="Munidasa M."/>
            <person name="Muniz J."/>
            <person name="Nguyen L."/>
            <person name="Hughes D."/>
            <person name="Osuji N."/>
            <person name="Pu L.-L."/>
            <person name="Puazo M."/>
            <person name="Qu C."/>
            <person name="Quiroz J."/>
            <person name="Raj R."/>
            <person name="Weissenberger G."/>
            <person name="Xin Y."/>
            <person name="Zou X."/>
            <person name="Han Y."/>
            <person name="Worley K."/>
            <person name="Muzny D."/>
            <person name="Gibbs R."/>
        </authorList>
    </citation>
    <scope>NUCLEOTIDE SEQUENCE</scope>
    <source>
        <strain evidence="6">Sampled in the wild</strain>
    </source>
</reference>
<evidence type="ECO:0000256" key="1">
    <source>
        <dbReference type="ARBA" id="ARBA00022723"/>
    </source>
</evidence>
<evidence type="ECO:0000256" key="4">
    <source>
        <dbReference type="PROSITE-ProRule" id="PRU00091"/>
    </source>
</evidence>
<dbReference type="PROSITE" id="PS00028">
    <property type="entry name" value="ZINC_FINGER_C2H2_1"/>
    <property type="match status" value="1"/>
</dbReference>
<evidence type="ECO:0000313" key="6">
    <source>
        <dbReference type="EMBL" id="KAG8232352.1"/>
    </source>
</evidence>
<dbReference type="SUPFAM" id="SSF57903">
    <property type="entry name" value="FYVE/PHD zinc finger"/>
    <property type="match status" value="1"/>
</dbReference>
<dbReference type="PROSITE" id="PS50178">
    <property type="entry name" value="ZF_FYVE"/>
    <property type="match status" value="1"/>
</dbReference>
<protein>
    <recommendedName>
        <fullName evidence="5">FYVE-type domain-containing protein</fullName>
    </recommendedName>
</protein>
<reference evidence="6" key="1">
    <citation type="submission" date="2013-04" db="EMBL/GenBank/DDBJ databases">
        <authorList>
            <person name="Qu J."/>
            <person name="Murali S.C."/>
            <person name="Bandaranaike D."/>
            <person name="Bellair M."/>
            <person name="Blankenburg K."/>
            <person name="Chao H."/>
            <person name="Dinh H."/>
            <person name="Doddapaneni H."/>
            <person name="Downs B."/>
            <person name="Dugan-Rocha S."/>
            <person name="Elkadiri S."/>
            <person name="Gnanaolivu R.D."/>
            <person name="Hernandez B."/>
            <person name="Javaid M."/>
            <person name="Jayaseelan J.C."/>
            <person name="Lee S."/>
            <person name="Li M."/>
            <person name="Ming W."/>
            <person name="Munidasa M."/>
            <person name="Muniz J."/>
            <person name="Nguyen L."/>
            <person name="Ongeri F."/>
            <person name="Osuji N."/>
            <person name="Pu L.-L."/>
            <person name="Puazo M."/>
            <person name="Qu C."/>
            <person name="Quiroz J."/>
            <person name="Raj R."/>
            <person name="Weissenberger G."/>
            <person name="Xin Y."/>
            <person name="Zou X."/>
            <person name="Han Y."/>
            <person name="Richards S."/>
            <person name="Worley K."/>
            <person name="Muzny D."/>
            <person name="Gibbs R."/>
        </authorList>
    </citation>
    <scope>NUCLEOTIDE SEQUENCE</scope>
    <source>
        <strain evidence="6">Sampled in the wild</strain>
    </source>
</reference>
<keyword evidence="3" id="KW-0862">Zinc</keyword>
<accession>A0A8K0KCC4</accession>
<dbReference type="Pfam" id="PF01363">
    <property type="entry name" value="FYVE"/>
    <property type="match status" value="1"/>
</dbReference>
<sequence>MASRSEDILEGFICPICKKDLVTALLLSTHFQEEHNDDQDVLRSLKDLFGKAKKKILKQDVPGQEYFQNQSETEFSQNQSKPGFYSRHQTVGCIRSHMETFRMLRSARVEHYAAETNKLLIRLDKLLIDMPTDPIKRKAHEQQVVPWLNDADVPLCPSCTRPFQLLMRRKHHCRLCGAIMCHECSKFFNIATA</sequence>
<name>A0A8K0KCC4_LADFU</name>
<dbReference type="InterPro" id="IPR052727">
    <property type="entry name" value="Rab4/Rab5_effector"/>
</dbReference>
<dbReference type="OrthoDB" id="166134at2759"/>
<gene>
    <name evidence="6" type="ORF">J437_LFUL008820</name>
</gene>
<evidence type="ECO:0000256" key="3">
    <source>
        <dbReference type="ARBA" id="ARBA00022833"/>
    </source>
</evidence>
<dbReference type="SMART" id="SM00064">
    <property type="entry name" value="FYVE"/>
    <property type="match status" value="1"/>
</dbReference>
<keyword evidence="2 4" id="KW-0863">Zinc-finger</keyword>
<keyword evidence="7" id="KW-1185">Reference proteome</keyword>
<evidence type="ECO:0000313" key="7">
    <source>
        <dbReference type="Proteomes" id="UP000792457"/>
    </source>
</evidence>
<dbReference type="PANTHER" id="PTHR13510:SF44">
    <property type="entry name" value="RABENOSYN-5"/>
    <property type="match status" value="1"/>
</dbReference>
<dbReference type="InterPro" id="IPR017455">
    <property type="entry name" value="Znf_FYVE-rel"/>
</dbReference>
<dbReference type="Gene3D" id="3.30.40.10">
    <property type="entry name" value="Zinc/RING finger domain, C3HC4 (zinc finger)"/>
    <property type="match status" value="1"/>
</dbReference>
<dbReference type="PANTHER" id="PTHR13510">
    <property type="entry name" value="FYVE-FINGER-CONTAINING RAB5 EFFECTOR PROTEIN RABENOSYN-5-RELATED"/>
    <property type="match status" value="1"/>
</dbReference>
<dbReference type="EMBL" id="KZ308613">
    <property type="protein sequence ID" value="KAG8232352.1"/>
    <property type="molecule type" value="Genomic_DNA"/>
</dbReference>
<dbReference type="InterPro" id="IPR013087">
    <property type="entry name" value="Znf_C2H2_type"/>
</dbReference>
<evidence type="ECO:0000259" key="5">
    <source>
        <dbReference type="PROSITE" id="PS50178"/>
    </source>
</evidence>
<proteinExistence type="predicted"/>
<keyword evidence="1" id="KW-0479">Metal-binding</keyword>
<feature type="domain" description="FYVE-type" evidence="5">
    <location>
        <begin position="150"/>
        <end position="185"/>
    </location>
</feature>
<comment type="caution">
    <text evidence="6">The sequence shown here is derived from an EMBL/GenBank/DDBJ whole genome shotgun (WGS) entry which is preliminary data.</text>
</comment>
<dbReference type="InterPro" id="IPR000306">
    <property type="entry name" value="Znf_FYVE"/>
</dbReference>
<dbReference type="GO" id="GO:0008270">
    <property type="term" value="F:zinc ion binding"/>
    <property type="evidence" value="ECO:0007669"/>
    <property type="project" value="UniProtKB-KW"/>
</dbReference>
<feature type="non-terminal residue" evidence="6">
    <location>
        <position position="1"/>
    </location>
</feature>
<dbReference type="Proteomes" id="UP000792457">
    <property type="component" value="Unassembled WGS sequence"/>
</dbReference>